<keyword evidence="3" id="KW-1185">Reference proteome</keyword>
<gene>
    <name evidence="2" type="ORF">SYNPS1DRAFT_30135</name>
</gene>
<dbReference type="AlphaFoldDB" id="A0A4P9YXP5"/>
<evidence type="ECO:0000313" key="2">
    <source>
        <dbReference type="EMBL" id="RKP24101.1"/>
    </source>
</evidence>
<proteinExistence type="predicted"/>
<accession>A0A4P9YXP5</accession>
<feature type="region of interest" description="Disordered" evidence="1">
    <location>
        <begin position="77"/>
        <end position="168"/>
    </location>
</feature>
<evidence type="ECO:0000256" key="1">
    <source>
        <dbReference type="SAM" id="MobiDB-lite"/>
    </source>
</evidence>
<organism evidence="2 3">
    <name type="scientific">Syncephalis pseudoplumigaleata</name>
    <dbReference type="NCBI Taxonomy" id="1712513"/>
    <lineage>
        <taxon>Eukaryota</taxon>
        <taxon>Fungi</taxon>
        <taxon>Fungi incertae sedis</taxon>
        <taxon>Zoopagomycota</taxon>
        <taxon>Zoopagomycotina</taxon>
        <taxon>Zoopagomycetes</taxon>
        <taxon>Zoopagales</taxon>
        <taxon>Piptocephalidaceae</taxon>
        <taxon>Syncephalis</taxon>
    </lineage>
</organism>
<feature type="compositionally biased region" description="Basic and acidic residues" evidence="1">
    <location>
        <begin position="152"/>
        <end position="162"/>
    </location>
</feature>
<protein>
    <submittedName>
        <fullName evidence="2">Uncharacterized protein</fullName>
    </submittedName>
</protein>
<feature type="compositionally biased region" description="Basic and acidic residues" evidence="1">
    <location>
        <begin position="77"/>
        <end position="87"/>
    </location>
</feature>
<name>A0A4P9YXP5_9FUNG</name>
<reference evidence="3" key="1">
    <citation type="journal article" date="2018" name="Nat. Microbiol.">
        <title>Leveraging single-cell genomics to expand the fungal tree of life.</title>
        <authorList>
            <person name="Ahrendt S.R."/>
            <person name="Quandt C.A."/>
            <person name="Ciobanu D."/>
            <person name="Clum A."/>
            <person name="Salamov A."/>
            <person name="Andreopoulos B."/>
            <person name="Cheng J.F."/>
            <person name="Woyke T."/>
            <person name="Pelin A."/>
            <person name="Henrissat B."/>
            <person name="Reynolds N.K."/>
            <person name="Benny G.L."/>
            <person name="Smith M.E."/>
            <person name="James T.Y."/>
            <person name="Grigoriev I.V."/>
        </authorList>
    </citation>
    <scope>NUCLEOTIDE SEQUENCE [LARGE SCALE GENOMIC DNA]</scope>
    <source>
        <strain evidence="3">Benny S71-1</strain>
    </source>
</reference>
<evidence type="ECO:0000313" key="3">
    <source>
        <dbReference type="Proteomes" id="UP000278143"/>
    </source>
</evidence>
<sequence length="168" mass="18985">MLDLLYDYQQAPTAIEAGHKAAGDDELDALDLAVIDHHSVHGRHRRRQQQQQQTSLLSSFGHRLHAFRAWLQDHLGHAPSHADEHVARQQQSPSSPAHRYSRASNPHPADITREEAESNMEEAIEHVQSNEPSHDTLAMVTLRELTMPRPSRPAEEARRDNGALRSKL</sequence>
<dbReference type="Proteomes" id="UP000278143">
    <property type="component" value="Unassembled WGS sequence"/>
</dbReference>
<dbReference type="EMBL" id="KZ990449">
    <property type="protein sequence ID" value="RKP24101.1"/>
    <property type="molecule type" value="Genomic_DNA"/>
</dbReference>